<dbReference type="EMBL" id="LNIX01000031">
    <property type="protein sequence ID" value="OXA41007.1"/>
    <property type="molecule type" value="Genomic_DNA"/>
</dbReference>
<protein>
    <submittedName>
        <fullName evidence="4">Vacuolar protein sorting-associated protein 4B</fullName>
    </submittedName>
</protein>
<name>A0A226D7A7_FOLCA</name>
<dbReference type="InterPro" id="IPR003959">
    <property type="entry name" value="ATPase_AAA_core"/>
</dbReference>
<feature type="region of interest" description="Disordered" evidence="1">
    <location>
        <begin position="82"/>
        <end position="111"/>
    </location>
</feature>
<dbReference type="PANTHER" id="PTHR23074:SF83">
    <property type="entry name" value="VACUOLAR PROTEIN SORTING-ASSOCIATED PROTEIN 4A"/>
    <property type="match status" value="1"/>
</dbReference>
<evidence type="ECO:0000313" key="5">
    <source>
        <dbReference type="Proteomes" id="UP000198287"/>
    </source>
</evidence>
<dbReference type="GO" id="GO:0005524">
    <property type="term" value="F:ATP binding"/>
    <property type="evidence" value="ECO:0007669"/>
    <property type="project" value="InterPro"/>
</dbReference>
<dbReference type="SUPFAM" id="SSF52540">
    <property type="entry name" value="P-loop containing nucleoside triphosphate hydrolases"/>
    <property type="match status" value="1"/>
</dbReference>
<accession>A0A226D7A7</accession>
<dbReference type="InterPro" id="IPR050304">
    <property type="entry name" value="MT-severing_AAA_ATPase"/>
</dbReference>
<sequence length="321" mass="35778">MEQFKDDYFVGEALNYCNMAADTSTTGDNINLLWKYFYLNEAGGYVHSFLQEHPNLKEAIDAEMQPLFDELSVITAQLQKMNITKDDPSRKGSPADMTPANKQPCEDKDGTENLKKEFRKKILPPHSMQNGVKWDDIVGQEGVKKIIGTKLVRPIKYPDLFPLSKTMDRNILFFGAPGTGHSDIVSKWVGVAGQKLQAIFEVARENQPCILFFDEMESLFKTRTEEGGSNSAEIMAGFLTQTEGVDVDNTGLIWIGATNLPWIIDSAVERRFGGVAGANGVIASNHFRVFGGEPLYMPLSDLDAFCICSSPRRMYDNPKVV</sequence>
<dbReference type="Proteomes" id="UP000198287">
    <property type="component" value="Unassembled WGS sequence"/>
</dbReference>
<organism evidence="4 5">
    <name type="scientific">Folsomia candida</name>
    <name type="common">Springtail</name>
    <dbReference type="NCBI Taxonomy" id="158441"/>
    <lineage>
        <taxon>Eukaryota</taxon>
        <taxon>Metazoa</taxon>
        <taxon>Ecdysozoa</taxon>
        <taxon>Arthropoda</taxon>
        <taxon>Hexapoda</taxon>
        <taxon>Collembola</taxon>
        <taxon>Entomobryomorpha</taxon>
        <taxon>Isotomoidea</taxon>
        <taxon>Isotomidae</taxon>
        <taxon>Proisotominae</taxon>
        <taxon>Folsomia</taxon>
    </lineage>
</organism>
<evidence type="ECO:0000256" key="1">
    <source>
        <dbReference type="SAM" id="MobiDB-lite"/>
    </source>
</evidence>
<evidence type="ECO:0000259" key="2">
    <source>
        <dbReference type="Pfam" id="PF00004"/>
    </source>
</evidence>
<dbReference type="EMBL" id="LNIX01000031">
    <property type="protein sequence ID" value="OXA41033.1"/>
    <property type="molecule type" value="Genomic_DNA"/>
</dbReference>
<dbReference type="STRING" id="158441.A0A226D7A7"/>
<dbReference type="AlphaFoldDB" id="A0A226D7A7"/>
<reference evidence="4 5" key="1">
    <citation type="submission" date="2015-12" db="EMBL/GenBank/DDBJ databases">
        <title>The genome of Folsomia candida.</title>
        <authorList>
            <person name="Faddeeva A."/>
            <person name="Derks M.F."/>
            <person name="Anvar Y."/>
            <person name="Smit S."/>
            <person name="Van Straalen N."/>
            <person name="Roelofs D."/>
        </authorList>
    </citation>
    <scope>NUCLEOTIDE SEQUENCE [LARGE SCALE GENOMIC DNA]</scope>
    <source>
        <strain evidence="4 5">VU population</strain>
        <tissue evidence="4">Whole body</tissue>
    </source>
</reference>
<dbReference type="Pfam" id="PF00004">
    <property type="entry name" value="AAA"/>
    <property type="match status" value="1"/>
</dbReference>
<dbReference type="InterPro" id="IPR027417">
    <property type="entry name" value="P-loop_NTPase"/>
</dbReference>
<proteinExistence type="predicted"/>
<gene>
    <name evidence="3" type="ORF">Fcan01_24392</name>
    <name evidence="4" type="ORF">Fcan01_24405</name>
</gene>
<evidence type="ECO:0000313" key="4">
    <source>
        <dbReference type="EMBL" id="OXA41033.1"/>
    </source>
</evidence>
<comment type="caution">
    <text evidence="4">The sequence shown here is derived from an EMBL/GenBank/DDBJ whole genome shotgun (WGS) entry which is preliminary data.</text>
</comment>
<evidence type="ECO:0000313" key="3">
    <source>
        <dbReference type="EMBL" id="OXA41007.1"/>
    </source>
</evidence>
<dbReference type="GO" id="GO:0016887">
    <property type="term" value="F:ATP hydrolysis activity"/>
    <property type="evidence" value="ECO:0007669"/>
    <property type="project" value="InterPro"/>
</dbReference>
<feature type="domain" description="ATPase AAA-type core" evidence="2">
    <location>
        <begin position="182"/>
        <end position="273"/>
    </location>
</feature>
<dbReference type="Gene3D" id="3.40.50.300">
    <property type="entry name" value="P-loop containing nucleotide triphosphate hydrolases"/>
    <property type="match status" value="2"/>
</dbReference>
<dbReference type="PANTHER" id="PTHR23074">
    <property type="entry name" value="AAA DOMAIN-CONTAINING"/>
    <property type="match status" value="1"/>
</dbReference>
<keyword evidence="5" id="KW-1185">Reference proteome</keyword>